<keyword evidence="6 7" id="KW-0472">Membrane</keyword>
<evidence type="ECO:0000256" key="5">
    <source>
        <dbReference type="ARBA" id="ARBA00022989"/>
    </source>
</evidence>
<feature type="transmembrane region" description="Helical" evidence="7">
    <location>
        <begin position="55"/>
        <end position="77"/>
    </location>
</feature>
<dbReference type="Pfam" id="PF04226">
    <property type="entry name" value="Transgly_assoc"/>
    <property type="match status" value="1"/>
</dbReference>
<comment type="subcellular location">
    <subcellularLocation>
        <location evidence="1">Cell membrane</location>
        <topology evidence="1">Multi-pass membrane protein</topology>
    </subcellularLocation>
</comment>
<evidence type="ECO:0000313" key="10">
    <source>
        <dbReference type="Proteomes" id="UP000092631"/>
    </source>
</evidence>
<reference evidence="8" key="2">
    <citation type="submission" date="2017-04" db="EMBL/GenBank/DDBJ databases">
        <title>Complete Genome Sequences of Twelve Strains of a Stable Defined Moderately Diverse Mouse Microbiota 2 (sDMDMm2).</title>
        <authorList>
            <person name="Uchimura Y."/>
            <person name="Wyss M."/>
            <person name="Brugiroux S."/>
            <person name="Limenitakis J.P."/>
            <person name="Stecher B."/>
            <person name="McCoy K.D."/>
            <person name="Macpherson A.J."/>
        </authorList>
    </citation>
    <scope>NUCLEOTIDE SEQUENCE</scope>
    <source>
        <strain evidence="8">I48</strain>
    </source>
</reference>
<evidence type="ECO:0000256" key="6">
    <source>
        <dbReference type="ARBA" id="ARBA00023136"/>
    </source>
</evidence>
<dbReference type="KEGG" id="bcae:A4V03_11170"/>
<evidence type="ECO:0000256" key="2">
    <source>
        <dbReference type="ARBA" id="ARBA00011006"/>
    </source>
</evidence>
<evidence type="ECO:0000256" key="4">
    <source>
        <dbReference type="ARBA" id="ARBA00022692"/>
    </source>
</evidence>
<keyword evidence="3" id="KW-1003">Cell membrane</keyword>
<dbReference type="AlphaFoldDB" id="A0A1C7H0G0"/>
<dbReference type="GO" id="GO:0005886">
    <property type="term" value="C:plasma membrane"/>
    <property type="evidence" value="ECO:0007669"/>
    <property type="project" value="UniProtKB-SubCell"/>
</dbReference>
<dbReference type="EMBL" id="SRYX01000061">
    <property type="protein sequence ID" value="TGY30860.1"/>
    <property type="molecule type" value="Genomic_DNA"/>
</dbReference>
<dbReference type="Proteomes" id="UP000309566">
    <property type="component" value="Unassembled WGS sequence"/>
</dbReference>
<evidence type="ECO:0000313" key="11">
    <source>
        <dbReference type="Proteomes" id="UP000309566"/>
    </source>
</evidence>
<keyword evidence="10" id="KW-1185">Reference proteome</keyword>
<sequence>MSVIWYIVIGIVSGFLAGKIMRGGGFGLWINLVVGIIGGLLGGWVFGLLGIAAGGILGSLITSVVGAVLLLWILSLFRKHPRSEEL</sequence>
<evidence type="ECO:0000256" key="3">
    <source>
        <dbReference type="ARBA" id="ARBA00022475"/>
    </source>
</evidence>
<gene>
    <name evidence="8" type="ORF">A4V03_11170</name>
    <name evidence="9" type="ORF">E5353_14040</name>
</gene>
<dbReference type="PANTHER" id="PTHR33884">
    <property type="entry name" value="UPF0410 PROTEIN YMGE"/>
    <property type="match status" value="1"/>
</dbReference>
<accession>A0A4V3RI62</accession>
<feature type="transmembrane region" description="Helical" evidence="7">
    <location>
        <begin position="6"/>
        <end position="21"/>
    </location>
</feature>
<dbReference type="GeneID" id="82187703"/>
<evidence type="ECO:0000256" key="7">
    <source>
        <dbReference type="SAM" id="Phobius"/>
    </source>
</evidence>
<dbReference type="PANTHER" id="PTHR33884:SF3">
    <property type="entry name" value="UPF0410 PROTEIN YMGE"/>
    <property type="match status" value="1"/>
</dbReference>
<dbReference type="EMBL" id="CP015401">
    <property type="protein sequence ID" value="ANU58054.1"/>
    <property type="molecule type" value="Genomic_DNA"/>
</dbReference>
<reference evidence="9 11" key="3">
    <citation type="submission" date="2019-04" db="EMBL/GenBank/DDBJ databases">
        <title>Microbes associate with the intestines of laboratory mice.</title>
        <authorList>
            <person name="Navarre W."/>
            <person name="Wong E."/>
            <person name="Huang K."/>
            <person name="Tropini C."/>
            <person name="Ng K."/>
            <person name="Yu B."/>
        </authorList>
    </citation>
    <scope>NUCLEOTIDE SEQUENCE [LARGE SCALE GENOMIC DNA]</scope>
    <source>
        <strain evidence="9 11">NM63_1-25</strain>
    </source>
</reference>
<dbReference type="InterPro" id="IPR007341">
    <property type="entry name" value="Transgly_assoc"/>
</dbReference>
<feature type="transmembrane region" description="Helical" evidence="7">
    <location>
        <begin position="28"/>
        <end position="49"/>
    </location>
</feature>
<evidence type="ECO:0000313" key="8">
    <source>
        <dbReference type="EMBL" id="ANU58054.1"/>
    </source>
</evidence>
<keyword evidence="4 7" id="KW-0812">Transmembrane</keyword>
<accession>A0A1C7H0G0</accession>
<dbReference type="RefSeq" id="WP_024987149.1">
    <property type="nucleotide sequence ID" value="NZ_CAPDLJ010000020.1"/>
</dbReference>
<organism evidence="8 10">
    <name type="scientific">Bacteroides caecimuris</name>
    <dbReference type="NCBI Taxonomy" id="1796613"/>
    <lineage>
        <taxon>Bacteria</taxon>
        <taxon>Pseudomonadati</taxon>
        <taxon>Bacteroidota</taxon>
        <taxon>Bacteroidia</taxon>
        <taxon>Bacteroidales</taxon>
        <taxon>Bacteroidaceae</taxon>
        <taxon>Bacteroides</taxon>
    </lineage>
</organism>
<evidence type="ECO:0000313" key="9">
    <source>
        <dbReference type="EMBL" id="TGY30860.1"/>
    </source>
</evidence>
<name>A0A1C7H0G0_9BACE</name>
<reference evidence="10" key="1">
    <citation type="submission" date="2016-04" db="EMBL/GenBank/DDBJ databases">
        <title>Complete Genome Sequences of Twelve Strains of a Stable Defined Moderately Diverse Mouse Microbiota 2 (sDMDMm2).</title>
        <authorList>
            <person name="Uchimura Y."/>
            <person name="Wyss M."/>
            <person name="Brugiroux S."/>
            <person name="Limenitakis J.P."/>
            <person name="Stecher B."/>
            <person name="McCoy K.D."/>
            <person name="Macpherson A.J."/>
        </authorList>
    </citation>
    <scope>NUCLEOTIDE SEQUENCE [LARGE SCALE GENOMIC DNA]</scope>
    <source>
        <strain evidence="10">I48</strain>
    </source>
</reference>
<evidence type="ECO:0000256" key="1">
    <source>
        <dbReference type="ARBA" id="ARBA00004651"/>
    </source>
</evidence>
<proteinExistence type="inferred from homology"/>
<keyword evidence="5 7" id="KW-1133">Transmembrane helix</keyword>
<comment type="similarity">
    <text evidence="2">Belongs to the UPF0410 family.</text>
</comment>
<protein>
    <submittedName>
        <fullName evidence="9">GlsB/YeaQ/YmgE family stress response membrane protein</fullName>
    </submittedName>
    <submittedName>
        <fullName evidence="8">Transglycosylase</fullName>
    </submittedName>
</protein>
<dbReference type="Proteomes" id="UP000092631">
    <property type="component" value="Chromosome"/>
</dbReference>
<dbReference type="STRING" id="1796613.A4V03_11170"/>